<dbReference type="Proteomes" id="UP000481153">
    <property type="component" value="Unassembled WGS sequence"/>
</dbReference>
<evidence type="ECO:0000313" key="1">
    <source>
        <dbReference type="EMBL" id="KAF0724235.1"/>
    </source>
</evidence>
<reference evidence="1 2" key="1">
    <citation type="submission" date="2019-07" db="EMBL/GenBank/DDBJ databases">
        <title>Genomics analysis of Aphanomyces spp. identifies a new class of oomycete effector associated with host adaptation.</title>
        <authorList>
            <person name="Gaulin E."/>
        </authorList>
    </citation>
    <scope>NUCLEOTIDE SEQUENCE [LARGE SCALE GENOMIC DNA]</scope>
    <source>
        <strain evidence="1 2">ATCC 201684</strain>
    </source>
</reference>
<protein>
    <recommendedName>
        <fullName evidence="3">Peptidase C39 domain-containing protein</fullName>
    </recommendedName>
</protein>
<keyword evidence="2" id="KW-1185">Reference proteome</keyword>
<proteinExistence type="predicted"/>
<dbReference type="InterPro" id="IPR018616">
    <property type="entry name" value="GUCD1"/>
</dbReference>
<dbReference type="PANTHER" id="PTHR31400:SF1">
    <property type="entry name" value="PROTEIN GUCD1"/>
    <property type="match status" value="1"/>
</dbReference>
<comment type="caution">
    <text evidence="1">The sequence shown here is derived from an EMBL/GenBank/DDBJ whole genome shotgun (WGS) entry which is preliminary data.</text>
</comment>
<dbReference type="PANTHER" id="PTHR31400">
    <property type="entry name" value="GUANYLYL CYCLASE DOMAIN CONTAINING PROTEIN 1 GUCD1"/>
    <property type="match status" value="1"/>
</dbReference>
<sequence>MEHVRQLADWDCGLACVEMVMRWIYRHLQEPLPRDIRKRIQSVIQSESIWTVDLATYLVDEFDTTSSVDVWFASNVMHVNPVHQAHPFYHAEFAADVARVGPKYTAWQARGAVPRHVPCSELMQRMKDRPSALIVLVDASRLTCCVWGQRARQTGFQGHFIVVVDIVQEDGNVVVHYVDSASDQHTRCRMDGHTFDVARCSPDTDEDLILVSVSR</sequence>
<organism evidence="1 2">
    <name type="scientific">Aphanomyces euteiches</name>
    <dbReference type="NCBI Taxonomy" id="100861"/>
    <lineage>
        <taxon>Eukaryota</taxon>
        <taxon>Sar</taxon>
        <taxon>Stramenopiles</taxon>
        <taxon>Oomycota</taxon>
        <taxon>Saprolegniomycetes</taxon>
        <taxon>Saprolegniales</taxon>
        <taxon>Verrucalvaceae</taxon>
        <taxon>Aphanomyces</taxon>
    </lineage>
</organism>
<accession>A0A6G0WD08</accession>
<evidence type="ECO:0000313" key="2">
    <source>
        <dbReference type="Proteomes" id="UP000481153"/>
    </source>
</evidence>
<dbReference type="VEuPathDB" id="FungiDB:AeMF1_001302"/>
<dbReference type="EMBL" id="VJMJ01000276">
    <property type="protein sequence ID" value="KAF0724235.1"/>
    <property type="molecule type" value="Genomic_DNA"/>
</dbReference>
<dbReference type="AlphaFoldDB" id="A0A6G0WD08"/>
<dbReference type="Pfam" id="PF09778">
    <property type="entry name" value="Guanylate_cyc_2"/>
    <property type="match status" value="1"/>
</dbReference>
<gene>
    <name evidence="1" type="ORF">Ae201684_017048</name>
</gene>
<evidence type="ECO:0008006" key="3">
    <source>
        <dbReference type="Google" id="ProtNLM"/>
    </source>
</evidence>
<name>A0A6G0WD08_9STRA</name>